<reference evidence="2" key="1">
    <citation type="submission" date="2016-10" db="EMBL/GenBank/DDBJ databases">
        <authorList>
            <person name="Varghese N."/>
            <person name="Submissions S."/>
        </authorList>
    </citation>
    <scope>NUCLEOTIDE SEQUENCE [LARGE SCALE GENOMIC DNA]</scope>
    <source>
        <strain evidence="2">ATCC 29999</strain>
    </source>
</reference>
<dbReference type="EMBL" id="FMWJ01000018">
    <property type="protein sequence ID" value="SCZ69747.1"/>
    <property type="molecule type" value="Genomic_DNA"/>
</dbReference>
<dbReference type="AlphaFoldDB" id="A0A1G5R6U1"/>
<gene>
    <name evidence="1" type="ORF">SAMN02982990_03321</name>
</gene>
<proteinExistence type="predicted"/>
<protein>
    <submittedName>
        <fullName evidence="1">TIGR02646 family protein</fullName>
    </submittedName>
</protein>
<dbReference type="Proteomes" id="UP000183223">
    <property type="component" value="Unassembled WGS sequence"/>
</dbReference>
<dbReference type="InterPro" id="IPR053575">
    <property type="entry name" value="Retron_Ec78_HNH_endo"/>
</dbReference>
<organism evidence="1 2">
    <name type="scientific">Photorhabdus luminescens</name>
    <name type="common">Xenorhabdus luminescens</name>
    <dbReference type="NCBI Taxonomy" id="29488"/>
    <lineage>
        <taxon>Bacteria</taxon>
        <taxon>Pseudomonadati</taxon>
        <taxon>Pseudomonadota</taxon>
        <taxon>Gammaproteobacteria</taxon>
        <taxon>Enterobacterales</taxon>
        <taxon>Morganellaceae</taxon>
        <taxon>Photorhabdus</taxon>
    </lineage>
</organism>
<dbReference type="RefSeq" id="WP_049582943.1">
    <property type="nucleotide sequence ID" value="NZ_CAWQXX010000065.1"/>
</dbReference>
<evidence type="ECO:0000313" key="2">
    <source>
        <dbReference type="Proteomes" id="UP000183223"/>
    </source>
</evidence>
<dbReference type="NCBIfam" id="TIGR02646">
    <property type="entry name" value="retron system putative HNH endonuclease"/>
    <property type="match status" value="1"/>
</dbReference>
<dbReference type="NCBIfam" id="NF041761">
    <property type="entry name" value="PtuB"/>
    <property type="match status" value="1"/>
</dbReference>
<dbReference type="Gene3D" id="1.10.30.50">
    <property type="match status" value="1"/>
</dbReference>
<evidence type="ECO:0000313" key="1">
    <source>
        <dbReference type="EMBL" id="SCZ69747.1"/>
    </source>
</evidence>
<dbReference type="InterPro" id="IPR013467">
    <property type="entry name" value="HNH78-like"/>
</dbReference>
<dbReference type="OrthoDB" id="4427988at2"/>
<name>A0A1G5R6U1_PHOLU</name>
<sequence>MKALTRPPKPHVLNQFKAGQNTWMEIDQTEIWPHLEEMQGAFCAYCECRLNRKHIEHFRPRGKFSALTFDWENLFGSCGDSSKSGGWERCGIYKDHGAGAYDVNQLIKPDVENPDDFLLFLTTGRVIPASGLQGQALKKAEETIRVFNLNGDAKLFGRRRTALQNVIKEVEYFYLTFEELEEEEWTLLLHEQLEELKTEEFSTALRHAWLYNKQFI</sequence>
<dbReference type="GeneID" id="45655936"/>
<accession>A0A1G5R6U1</accession>
<keyword evidence="2" id="KW-1185">Reference proteome</keyword>